<protein>
    <submittedName>
        <fullName evidence="2">Ribbon-helix-helix CopG family protein</fullName>
    </submittedName>
</protein>
<accession>A0A316D3H3</accession>
<dbReference type="Gene3D" id="1.10.1220.10">
    <property type="entry name" value="Met repressor-like"/>
    <property type="match status" value="1"/>
</dbReference>
<dbReference type="InterPro" id="IPR010985">
    <property type="entry name" value="Ribbon_hlx_hlx"/>
</dbReference>
<dbReference type="SUPFAM" id="SSF47598">
    <property type="entry name" value="Ribbon-helix-helix"/>
    <property type="match status" value="1"/>
</dbReference>
<dbReference type="Pfam" id="PF01402">
    <property type="entry name" value="RHH_1"/>
    <property type="match status" value="1"/>
</dbReference>
<reference evidence="2 3" key="1">
    <citation type="submission" date="2018-05" db="EMBL/GenBank/DDBJ databases">
        <title>Genomic Encyclopedia of Type Strains, Phase IV (KMG-IV): sequencing the most valuable type-strain genomes for metagenomic binning, comparative biology and taxonomic classification.</title>
        <authorList>
            <person name="Goeker M."/>
        </authorList>
    </citation>
    <scope>NUCLEOTIDE SEQUENCE [LARGE SCALE GENOMIC DNA]</scope>
    <source>
        <strain evidence="2 3">DSM 18773</strain>
    </source>
</reference>
<dbReference type="CDD" id="cd22231">
    <property type="entry name" value="RHH_NikR_HicB-like"/>
    <property type="match status" value="1"/>
</dbReference>
<dbReference type="EMBL" id="QGGL01000021">
    <property type="protein sequence ID" value="PWK05947.1"/>
    <property type="molecule type" value="Genomic_DNA"/>
</dbReference>
<comment type="caution">
    <text evidence="2">The sequence shown here is derived from an EMBL/GenBank/DDBJ whole genome shotgun (WGS) entry which is preliminary data.</text>
</comment>
<dbReference type="GO" id="GO:0006355">
    <property type="term" value="P:regulation of DNA-templated transcription"/>
    <property type="evidence" value="ECO:0007669"/>
    <property type="project" value="InterPro"/>
</dbReference>
<feature type="domain" description="Ribbon-helix-helix protein CopG" evidence="1">
    <location>
        <begin position="53"/>
        <end position="91"/>
    </location>
</feature>
<dbReference type="Proteomes" id="UP000245634">
    <property type="component" value="Unassembled WGS sequence"/>
</dbReference>
<evidence type="ECO:0000313" key="2">
    <source>
        <dbReference type="EMBL" id="PWK05947.1"/>
    </source>
</evidence>
<keyword evidence="3" id="KW-1185">Reference proteome</keyword>
<proteinExistence type="predicted"/>
<dbReference type="InterPro" id="IPR002145">
    <property type="entry name" value="CopG"/>
</dbReference>
<dbReference type="AlphaFoldDB" id="A0A316D3H3"/>
<dbReference type="InterPro" id="IPR013321">
    <property type="entry name" value="Arc_rbn_hlx_hlx"/>
</dbReference>
<sequence length="138" mass="15920">MIHGAKVPQVGMIWYTHPHALTYLGYDGYNTFGCLWRLGSIVAWRCRVLSKTKRIMVSVPNHLLQEVDGIVEAENLNRSEFIREAMNLYLLERKKRYIRESMQKGYLEMAKINLNIASEAFLAEEEAETTLDRLVSGV</sequence>
<evidence type="ECO:0000313" key="3">
    <source>
        <dbReference type="Proteomes" id="UP000245634"/>
    </source>
</evidence>
<name>A0A316D3H3_9BACL</name>
<gene>
    <name evidence="2" type="ORF">C7459_1219</name>
</gene>
<organism evidence="2 3">
    <name type="scientific">Tumebacillus permanentifrigoris</name>
    <dbReference type="NCBI Taxonomy" id="378543"/>
    <lineage>
        <taxon>Bacteria</taxon>
        <taxon>Bacillati</taxon>
        <taxon>Bacillota</taxon>
        <taxon>Bacilli</taxon>
        <taxon>Bacillales</taxon>
        <taxon>Alicyclobacillaceae</taxon>
        <taxon>Tumebacillus</taxon>
    </lineage>
</organism>
<evidence type="ECO:0000259" key="1">
    <source>
        <dbReference type="Pfam" id="PF01402"/>
    </source>
</evidence>